<protein>
    <submittedName>
        <fullName evidence="2">Uncharacterized protein</fullName>
    </submittedName>
</protein>
<evidence type="ECO:0000256" key="1">
    <source>
        <dbReference type="SAM" id="Phobius"/>
    </source>
</evidence>
<feature type="transmembrane region" description="Helical" evidence="1">
    <location>
        <begin position="78"/>
        <end position="96"/>
    </location>
</feature>
<proteinExistence type="predicted"/>
<evidence type="ECO:0000313" key="2">
    <source>
        <dbReference type="EMBL" id="SDH36188.1"/>
    </source>
</evidence>
<dbReference type="RefSeq" id="WP_089837868.1">
    <property type="nucleotide sequence ID" value="NZ_FNBN01000011.1"/>
</dbReference>
<dbReference type="Proteomes" id="UP000199045">
    <property type="component" value="Unassembled WGS sequence"/>
</dbReference>
<evidence type="ECO:0000313" key="3">
    <source>
        <dbReference type="Proteomes" id="UP000199045"/>
    </source>
</evidence>
<organism evidence="2 3">
    <name type="scientific">Chitinophaga filiformis</name>
    <name type="common">Myxococcus filiformis</name>
    <name type="synonym">Flexibacter filiformis</name>
    <dbReference type="NCBI Taxonomy" id="104663"/>
    <lineage>
        <taxon>Bacteria</taxon>
        <taxon>Pseudomonadati</taxon>
        <taxon>Bacteroidota</taxon>
        <taxon>Chitinophagia</taxon>
        <taxon>Chitinophagales</taxon>
        <taxon>Chitinophagaceae</taxon>
        <taxon>Chitinophaga</taxon>
    </lineage>
</organism>
<keyword evidence="1" id="KW-0812">Transmembrane</keyword>
<dbReference type="OrthoDB" id="679319at2"/>
<dbReference type="AlphaFoldDB" id="A0A1G8BSV1"/>
<accession>A0A1G8BSV1</accession>
<name>A0A1G8BSV1_CHIFI</name>
<dbReference type="EMBL" id="FNBN01000011">
    <property type="protein sequence ID" value="SDH36188.1"/>
    <property type="molecule type" value="Genomic_DNA"/>
</dbReference>
<keyword evidence="1" id="KW-1133">Transmembrane helix</keyword>
<reference evidence="2 3" key="1">
    <citation type="submission" date="2016-10" db="EMBL/GenBank/DDBJ databases">
        <authorList>
            <person name="de Groot N.N."/>
        </authorList>
    </citation>
    <scope>NUCLEOTIDE SEQUENCE [LARGE SCALE GENOMIC DNA]</scope>
    <source>
        <strain evidence="2 3">DSM 527</strain>
    </source>
</reference>
<sequence>MYIFNQEKKRLEPTETKCQYCGVEHSIHMEHNHFIPLYKEADRTNIIVYRSVKFKKIPVGIPRCKSCLLIHLRAETKAARIAWGVAVSIVVLTFLIWGLWGIFSIFAGIFIGFGGADFLQDKLVRDKGIYTKLEGAKQNEAVQDLIISGWSFSQPTA</sequence>
<gene>
    <name evidence="2" type="ORF">SAMN04488121_111145</name>
</gene>
<keyword evidence="1" id="KW-0472">Membrane</keyword>